<gene>
    <name evidence="1" type="ORF">PR048_026663</name>
</gene>
<evidence type="ECO:0000313" key="2">
    <source>
        <dbReference type="Proteomes" id="UP001159363"/>
    </source>
</evidence>
<organism evidence="1 2">
    <name type="scientific">Dryococelus australis</name>
    <dbReference type="NCBI Taxonomy" id="614101"/>
    <lineage>
        <taxon>Eukaryota</taxon>
        <taxon>Metazoa</taxon>
        <taxon>Ecdysozoa</taxon>
        <taxon>Arthropoda</taxon>
        <taxon>Hexapoda</taxon>
        <taxon>Insecta</taxon>
        <taxon>Pterygota</taxon>
        <taxon>Neoptera</taxon>
        <taxon>Polyneoptera</taxon>
        <taxon>Phasmatodea</taxon>
        <taxon>Verophasmatodea</taxon>
        <taxon>Anareolatae</taxon>
        <taxon>Phasmatidae</taxon>
        <taxon>Eurycanthinae</taxon>
        <taxon>Dryococelus</taxon>
    </lineage>
</organism>
<comment type="caution">
    <text evidence="1">The sequence shown here is derived from an EMBL/GenBank/DDBJ whole genome shotgun (WGS) entry which is preliminary data.</text>
</comment>
<keyword evidence="2" id="KW-1185">Reference proteome</keyword>
<proteinExistence type="predicted"/>
<evidence type="ECO:0000313" key="1">
    <source>
        <dbReference type="EMBL" id="KAJ8873047.1"/>
    </source>
</evidence>
<reference evidence="1 2" key="1">
    <citation type="submission" date="2023-02" db="EMBL/GenBank/DDBJ databases">
        <title>LHISI_Scaffold_Assembly.</title>
        <authorList>
            <person name="Stuart O.P."/>
            <person name="Cleave R."/>
            <person name="Magrath M.J.L."/>
            <person name="Mikheyev A.S."/>
        </authorList>
    </citation>
    <scope>NUCLEOTIDE SEQUENCE [LARGE SCALE GENOMIC DNA]</scope>
    <source>
        <strain evidence="1">Daus_M_001</strain>
        <tissue evidence="1">Leg muscle</tissue>
    </source>
</reference>
<protein>
    <submittedName>
        <fullName evidence="1">Uncharacterized protein</fullName>
    </submittedName>
</protein>
<dbReference type="EMBL" id="JARBHB010000011">
    <property type="protein sequence ID" value="KAJ8873047.1"/>
    <property type="molecule type" value="Genomic_DNA"/>
</dbReference>
<name>A0ABQ9GLZ2_9NEOP</name>
<accession>A0ABQ9GLZ2</accession>
<sequence>MNVIMVLPTAQAFICAEYADIVFAYGKAHGSAAVATRPSNSKEQTLVHKGEFAPQVLKKTCSSRWQTSHPLVQRNRALTTGVFGQLFTNNNYTPTTHKKCRLWVWQAFLHRSSFVNGSSHMLAKIPALAGRFSSAIKLPS</sequence>
<dbReference type="Proteomes" id="UP001159363">
    <property type="component" value="Chromosome 10"/>
</dbReference>